<dbReference type="PROSITE" id="PS51257">
    <property type="entry name" value="PROKAR_LIPOPROTEIN"/>
    <property type="match status" value="1"/>
</dbReference>
<name>A0AAW8Z3E7_9GAMM</name>
<dbReference type="Proteomes" id="UP001284654">
    <property type="component" value="Unassembled WGS sequence"/>
</dbReference>
<evidence type="ECO:0000259" key="2">
    <source>
        <dbReference type="Pfam" id="PF18426"/>
    </source>
</evidence>
<evidence type="ECO:0000313" key="4">
    <source>
        <dbReference type="Proteomes" id="UP001284654"/>
    </source>
</evidence>
<dbReference type="Pfam" id="PF18426">
    <property type="entry name" value="Tli4_C"/>
    <property type="match status" value="1"/>
</dbReference>
<dbReference type="AlphaFoldDB" id="A0AAW8Z3E7"/>
<dbReference type="EMBL" id="JAWJYY010000001">
    <property type="protein sequence ID" value="MDV4315660.1"/>
    <property type="molecule type" value="Genomic_DNA"/>
</dbReference>
<dbReference type="InterPro" id="IPR041290">
    <property type="entry name" value="Tli4_C"/>
</dbReference>
<gene>
    <name evidence="3" type="ORF">MSG88_07750</name>
</gene>
<feature type="chain" id="PRO_5043734690" evidence="1">
    <location>
        <begin position="23"/>
        <end position="334"/>
    </location>
</feature>
<protein>
    <submittedName>
        <fullName evidence="3">T6SS immunity protein Tli4 family protein</fullName>
    </submittedName>
</protein>
<organism evidence="3 4">
    <name type="scientific">Acinetobacter indicus</name>
    <dbReference type="NCBI Taxonomy" id="756892"/>
    <lineage>
        <taxon>Bacteria</taxon>
        <taxon>Pseudomonadati</taxon>
        <taxon>Pseudomonadota</taxon>
        <taxon>Gammaproteobacteria</taxon>
        <taxon>Moraxellales</taxon>
        <taxon>Moraxellaceae</taxon>
        <taxon>Acinetobacter</taxon>
    </lineage>
</organism>
<accession>A0AAW8Z3E7</accession>
<comment type="caution">
    <text evidence="3">The sequence shown here is derived from an EMBL/GenBank/DDBJ whole genome shotgun (WGS) entry which is preliminary data.</text>
</comment>
<feature type="signal peptide" evidence="1">
    <location>
        <begin position="1"/>
        <end position="22"/>
    </location>
</feature>
<evidence type="ECO:0000313" key="3">
    <source>
        <dbReference type="EMBL" id="MDV4315660.1"/>
    </source>
</evidence>
<proteinExistence type="predicted"/>
<evidence type="ECO:0000256" key="1">
    <source>
        <dbReference type="SAM" id="SignalP"/>
    </source>
</evidence>
<keyword evidence="1" id="KW-0732">Signal</keyword>
<feature type="domain" description="Tle cognate immunity protein 4 C-terminal" evidence="2">
    <location>
        <begin position="171"/>
        <end position="332"/>
    </location>
</feature>
<reference evidence="3" key="1">
    <citation type="submission" date="2023-10" db="EMBL/GenBank/DDBJ databases">
        <authorList>
            <person name="Sykes E.M.E."/>
            <person name="Khan I.U.H."/>
            <person name="Kumar A."/>
        </authorList>
    </citation>
    <scope>NUCLEOTIDE SEQUENCE</scope>
    <source>
        <strain evidence="3">IK5</strain>
    </source>
</reference>
<sequence length="334" mass="36936">MKTSIKLALMASMFISAGCSHANNNSEGSSSMVDLKNGKSFCAGRYTIQLPKNAVQFGGGDKYNSFQITSKTGSSVADLNAEYAAVKKYFSGNVSQITLDTELKKVGSKSVRIFSGKPGTIKNAPLQLKFWVLDRNTLFKFEIPYMLDKKEIVFDEMNKIIANISARNNNTIPNEKGVCILNGFIKDPDSQFRKSTHTIAFNMSGMPSVKMSMQVDAVAQQLPDLITRTERNLKRDGILHLTHSSFKTIRKGEKNQSNGDQLKGLEWVSNAPLKGKDGIIATWEHAGTAKKVNDPAVQFDFDSGYDGNNVQTSDLSEKEALKMYESILETIKKF</sequence>
<dbReference type="RefSeq" id="WP_075168275.1">
    <property type="nucleotide sequence ID" value="NZ_CP041291.1"/>
</dbReference>